<name>A0A3B0S582_9ZZZZ</name>
<protein>
    <submittedName>
        <fullName evidence="1">Uncharacterized protein</fullName>
    </submittedName>
</protein>
<proteinExistence type="predicted"/>
<gene>
    <name evidence="1" type="ORF">MNBD_ALPHA05-1229</name>
</gene>
<sequence>MKFVALLIALAAPSLQGNTPAYCAESGRSGVCVDGDDCRIDAPVIRMAPVFP</sequence>
<reference evidence="1" key="1">
    <citation type="submission" date="2018-06" db="EMBL/GenBank/DDBJ databases">
        <authorList>
            <person name="Zhirakovskaya E."/>
        </authorList>
    </citation>
    <scope>NUCLEOTIDE SEQUENCE</scope>
</reference>
<accession>A0A3B0S582</accession>
<dbReference type="AlphaFoldDB" id="A0A3B0S582"/>
<evidence type="ECO:0000313" key="1">
    <source>
        <dbReference type="EMBL" id="VAW01525.1"/>
    </source>
</evidence>
<organism evidence="1">
    <name type="scientific">hydrothermal vent metagenome</name>
    <dbReference type="NCBI Taxonomy" id="652676"/>
    <lineage>
        <taxon>unclassified sequences</taxon>
        <taxon>metagenomes</taxon>
        <taxon>ecological metagenomes</taxon>
    </lineage>
</organism>
<feature type="non-terminal residue" evidence="1">
    <location>
        <position position="52"/>
    </location>
</feature>
<dbReference type="EMBL" id="UOEH01000340">
    <property type="protein sequence ID" value="VAW01525.1"/>
    <property type="molecule type" value="Genomic_DNA"/>
</dbReference>